<evidence type="ECO:0000313" key="4">
    <source>
        <dbReference type="EMBL" id="MFC5287692.1"/>
    </source>
</evidence>
<protein>
    <submittedName>
        <fullName evidence="4">PASTA domain-containing protein</fullName>
    </submittedName>
</protein>
<proteinExistence type="predicted"/>
<organism evidence="4 5">
    <name type="scientific">Actinokineospora guangxiensis</name>
    <dbReference type="NCBI Taxonomy" id="1490288"/>
    <lineage>
        <taxon>Bacteria</taxon>
        <taxon>Bacillati</taxon>
        <taxon>Actinomycetota</taxon>
        <taxon>Actinomycetes</taxon>
        <taxon>Pseudonocardiales</taxon>
        <taxon>Pseudonocardiaceae</taxon>
        <taxon>Actinokineospora</taxon>
    </lineage>
</organism>
<dbReference type="RefSeq" id="WP_378247239.1">
    <property type="nucleotide sequence ID" value="NZ_JBHSKF010000004.1"/>
</dbReference>
<name>A0ABW0ELG3_9PSEU</name>
<accession>A0ABW0ELG3</accession>
<keyword evidence="2" id="KW-1133">Transmembrane helix</keyword>
<dbReference type="Gene3D" id="3.30.10.20">
    <property type="match status" value="4"/>
</dbReference>
<feature type="domain" description="PASTA" evidence="3">
    <location>
        <begin position="147"/>
        <end position="215"/>
    </location>
</feature>
<gene>
    <name evidence="4" type="ORF">ACFPM7_11580</name>
</gene>
<dbReference type="EMBL" id="JBHSKF010000004">
    <property type="protein sequence ID" value="MFC5287692.1"/>
    <property type="molecule type" value="Genomic_DNA"/>
</dbReference>
<dbReference type="Pfam" id="PF03793">
    <property type="entry name" value="PASTA"/>
    <property type="match status" value="4"/>
</dbReference>
<feature type="domain" description="PASTA" evidence="3">
    <location>
        <begin position="216"/>
        <end position="285"/>
    </location>
</feature>
<keyword evidence="2" id="KW-0472">Membrane</keyword>
<comment type="caution">
    <text evidence="4">The sequence shown here is derived from an EMBL/GenBank/DDBJ whole genome shotgun (WGS) entry which is preliminary data.</text>
</comment>
<keyword evidence="5" id="KW-1185">Reference proteome</keyword>
<dbReference type="CDD" id="cd06577">
    <property type="entry name" value="PASTA_pknB"/>
    <property type="match status" value="4"/>
</dbReference>
<evidence type="ECO:0000256" key="2">
    <source>
        <dbReference type="SAM" id="Phobius"/>
    </source>
</evidence>
<evidence type="ECO:0000313" key="5">
    <source>
        <dbReference type="Proteomes" id="UP001596157"/>
    </source>
</evidence>
<feature type="compositionally biased region" description="Pro residues" evidence="1">
    <location>
        <begin position="31"/>
        <end position="45"/>
    </location>
</feature>
<dbReference type="InterPro" id="IPR005543">
    <property type="entry name" value="PASTA_dom"/>
</dbReference>
<dbReference type="PROSITE" id="PS51178">
    <property type="entry name" value="PASTA"/>
    <property type="match status" value="4"/>
</dbReference>
<feature type="domain" description="PASTA" evidence="3">
    <location>
        <begin position="80"/>
        <end position="146"/>
    </location>
</feature>
<feature type="region of interest" description="Disordered" evidence="1">
    <location>
        <begin position="1"/>
        <end position="52"/>
    </location>
</feature>
<evidence type="ECO:0000256" key="1">
    <source>
        <dbReference type="SAM" id="MobiDB-lite"/>
    </source>
</evidence>
<dbReference type="SMART" id="SM00740">
    <property type="entry name" value="PASTA"/>
    <property type="match status" value="4"/>
</dbReference>
<dbReference type="SUPFAM" id="SSF54184">
    <property type="entry name" value="Penicillin-binding protein 2x (pbp-2x), c-terminal domain"/>
    <property type="match status" value="1"/>
</dbReference>
<evidence type="ECO:0000259" key="3">
    <source>
        <dbReference type="PROSITE" id="PS51178"/>
    </source>
</evidence>
<feature type="transmembrane region" description="Helical" evidence="2">
    <location>
        <begin position="57"/>
        <end position="78"/>
    </location>
</feature>
<keyword evidence="2" id="KW-0812">Transmembrane</keyword>
<dbReference type="Proteomes" id="UP001596157">
    <property type="component" value="Unassembled WGS sequence"/>
</dbReference>
<reference evidence="5" key="1">
    <citation type="journal article" date="2019" name="Int. J. Syst. Evol. Microbiol.">
        <title>The Global Catalogue of Microorganisms (GCM) 10K type strain sequencing project: providing services to taxonomists for standard genome sequencing and annotation.</title>
        <authorList>
            <consortium name="The Broad Institute Genomics Platform"/>
            <consortium name="The Broad Institute Genome Sequencing Center for Infectious Disease"/>
            <person name="Wu L."/>
            <person name="Ma J."/>
        </authorList>
    </citation>
    <scope>NUCLEOTIDE SEQUENCE [LARGE SCALE GENOMIC DNA]</scope>
    <source>
        <strain evidence="5">CCUG 59778</strain>
    </source>
</reference>
<sequence>MRPAPGFSAAGPQGTRAMLRSDLEKVIEAAQPPPPTGPQPIPPQASGPQPRSNTRRFVLIGIIGVLVLGLLGAGTWWFTSGRYTAVPPLTGQDVAAAETSVRNAGLTPSVTRQRHNEIPQGVVISTEPGEGAEVLRGDPVQLVVSSGRPVVPDVAAGADPAQAEAAIKENGLQPQRDDAVNVHDEQVPVGMVVRLDPPAGTALDIGHRVVIVLSKGPAPKPVPEVRGQTRDEAFGNLTNQGFQPADGTPEFAADIDGGRVIRTDPPAGTTIPADGNKQVTVVVSNAVSVPDLGGLTVPEAQAKLAEVGLALELQPFSNGGGRVITQGPSAGSRVQPGSKVQVFAF</sequence>
<feature type="domain" description="PASTA" evidence="3">
    <location>
        <begin position="286"/>
        <end position="345"/>
    </location>
</feature>